<protein>
    <submittedName>
        <fullName evidence="1">Uncharacterized protein</fullName>
    </submittedName>
</protein>
<dbReference type="EMBL" id="NIBL01000001">
    <property type="protein sequence ID" value="OUZ18548.1"/>
    <property type="molecule type" value="Genomic_DNA"/>
</dbReference>
<comment type="caution">
    <text evidence="1">The sequence shown here is derived from an EMBL/GenBank/DDBJ whole genome shotgun (WGS) entry which is preliminary data.</text>
</comment>
<dbReference type="Pfam" id="PF06279">
    <property type="entry name" value="DUF1033"/>
    <property type="match status" value="1"/>
</dbReference>
<organism evidence="1 2">
    <name type="scientific">Enterococcus cecorum</name>
    <dbReference type="NCBI Taxonomy" id="44008"/>
    <lineage>
        <taxon>Bacteria</taxon>
        <taxon>Bacillati</taxon>
        <taxon>Bacillota</taxon>
        <taxon>Bacilli</taxon>
        <taxon>Lactobacillales</taxon>
        <taxon>Enterococcaceae</taxon>
        <taxon>Enterococcus</taxon>
    </lineage>
</organism>
<evidence type="ECO:0000313" key="1">
    <source>
        <dbReference type="EMBL" id="OUZ18548.1"/>
    </source>
</evidence>
<dbReference type="Proteomes" id="UP000196503">
    <property type="component" value="Unassembled WGS sequence"/>
</dbReference>
<accession>A0A200I0N0</accession>
<sequence length="124" mass="15041">MVNRMYQVIRMHGDNEVWWFFEGWQEDIVEEQYFATFEEAVAAYTLLWHEYKIKYSCVSAKENYLCAFWNEEELRYCEECEDDLQQYHSIALLKDFEPVTITSERNLYETANHCGKTKCCQRSE</sequence>
<reference evidence="1 2" key="1">
    <citation type="submission" date="2017-05" db="EMBL/GenBank/DDBJ databases">
        <title>The Genome Sequence of Enterococcus faecium 2D5_DIV0622.</title>
        <authorList>
            <consortium name="The Broad Institute Genomics Platform"/>
            <consortium name="The Broad Institute Genomic Center for Infectious Diseases"/>
            <person name="Earl A."/>
            <person name="Manson A."/>
            <person name="Schwartman J."/>
            <person name="Gilmore M."/>
            <person name="Abouelleil A."/>
            <person name="Cao P."/>
            <person name="Chapman S."/>
            <person name="Cusick C."/>
            <person name="Shea T."/>
            <person name="Young S."/>
            <person name="Neafsey D."/>
            <person name="Nusbaum C."/>
            <person name="Birren B."/>
        </authorList>
    </citation>
    <scope>NUCLEOTIDE SEQUENCE [LARGE SCALE GENOMIC DNA]</scope>
    <source>
        <strain evidence="1 2">2D5_DIV0622</strain>
    </source>
</reference>
<gene>
    <name evidence="1" type="ORF">A5869_000189</name>
</gene>
<dbReference type="InterPro" id="IPR010434">
    <property type="entry name" value="DUF1033"/>
</dbReference>
<dbReference type="AlphaFoldDB" id="A0A200I0N0"/>
<name>A0A200I0N0_9ENTE</name>
<proteinExistence type="predicted"/>
<evidence type="ECO:0000313" key="2">
    <source>
        <dbReference type="Proteomes" id="UP000196503"/>
    </source>
</evidence>